<evidence type="ECO:0000313" key="8">
    <source>
        <dbReference type="EMBL" id="MBC1491887.1"/>
    </source>
</evidence>
<sequence>MNETYRSAEHATAGATKAEIMQKVLNWFVISLVMATVGTVIGREIPFAFYIPLVVLEFALLIAMIFVRRSKSASKIGYGLLLAFAFVTGLVLAPTLQYYLNAGAGNAVLMAFATATVTFTVLGFVGAKMKTDLSFMAKGLFAALLIVVVISLISIFFPLSSLMSTIFAGAGTLLFSLYILFDFNQIMKRDVTMQDVPLLAMSLYLDFLNLFLFLLRLFAGRN</sequence>
<proteinExistence type="inferred from homology"/>
<dbReference type="EMBL" id="JAASTX010000009">
    <property type="protein sequence ID" value="MBC1491887.1"/>
    <property type="molecule type" value="Genomic_DNA"/>
</dbReference>
<keyword evidence="4 6" id="KW-1133">Transmembrane helix</keyword>
<feature type="transmembrane region" description="Helical" evidence="6">
    <location>
        <begin position="79"/>
        <end position="100"/>
    </location>
</feature>
<dbReference type="Pfam" id="PF01027">
    <property type="entry name" value="Bax1-I"/>
    <property type="match status" value="1"/>
</dbReference>
<dbReference type="CDD" id="cd10432">
    <property type="entry name" value="BI-1-like_bacterial"/>
    <property type="match status" value="1"/>
</dbReference>
<dbReference type="Proteomes" id="UP000029844">
    <property type="component" value="Unassembled WGS sequence"/>
</dbReference>
<evidence type="ECO:0000256" key="3">
    <source>
        <dbReference type="ARBA" id="ARBA00022692"/>
    </source>
</evidence>
<feature type="transmembrane region" description="Helical" evidence="6">
    <location>
        <begin position="139"/>
        <end position="159"/>
    </location>
</feature>
<keyword evidence="10" id="KW-1185">Reference proteome</keyword>
<dbReference type="PANTHER" id="PTHR23291:SF50">
    <property type="entry name" value="PROTEIN LIFEGUARD 4"/>
    <property type="match status" value="1"/>
</dbReference>
<dbReference type="PANTHER" id="PTHR23291">
    <property type="entry name" value="BAX INHIBITOR-RELATED"/>
    <property type="match status" value="1"/>
</dbReference>
<reference evidence="11 12" key="2">
    <citation type="submission" date="2020-03" db="EMBL/GenBank/DDBJ databases">
        <title>Soil Listeria distribution.</title>
        <authorList>
            <person name="Liao J."/>
            <person name="Wiedmann M."/>
        </authorList>
    </citation>
    <scope>NUCLEOTIDE SEQUENCE [LARGE SCALE GENOMIC DNA]</scope>
    <source>
        <strain evidence="9 12">FSL L7-1017</strain>
        <strain evidence="8 11">FSL L7-1547</strain>
    </source>
</reference>
<name>A0A099WKR2_9LIST</name>
<feature type="transmembrane region" description="Helical" evidence="6">
    <location>
        <begin position="196"/>
        <end position="219"/>
    </location>
</feature>
<feature type="transmembrane region" description="Helical" evidence="6">
    <location>
        <begin position="24"/>
        <end position="41"/>
    </location>
</feature>
<comment type="caution">
    <text evidence="7">The sequence shown here is derived from an EMBL/GenBank/DDBJ whole genome shotgun (WGS) entry which is preliminary data.</text>
</comment>
<dbReference type="EMBL" id="JNFA01000001">
    <property type="protein sequence ID" value="KGL45482.1"/>
    <property type="molecule type" value="Genomic_DNA"/>
</dbReference>
<feature type="transmembrane region" description="Helical" evidence="6">
    <location>
        <begin position="106"/>
        <end position="127"/>
    </location>
</feature>
<comment type="similarity">
    <text evidence="2 6">Belongs to the BI1 family.</text>
</comment>
<dbReference type="Proteomes" id="UP000533953">
    <property type="component" value="Unassembled WGS sequence"/>
</dbReference>
<dbReference type="RefSeq" id="WP_036083068.1">
    <property type="nucleotide sequence ID" value="NZ_CBCSHQ010000002.1"/>
</dbReference>
<evidence type="ECO:0000313" key="10">
    <source>
        <dbReference type="Proteomes" id="UP000029844"/>
    </source>
</evidence>
<reference evidence="7 10" key="1">
    <citation type="submission" date="2014-05" db="EMBL/GenBank/DDBJ databases">
        <title>Novel Listeriaceae from food processing environments.</title>
        <authorList>
            <person name="den Bakker H.C."/>
        </authorList>
    </citation>
    <scope>NUCLEOTIDE SEQUENCE [LARGE SCALE GENOMIC DNA]</scope>
    <source>
        <strain evidence="7 10">FSL A5-0281</strain>
    </source>
</reference>
<dbReference type="GO" id="GO:0005886">
    <property type="term" value="C:plasma membrane"/>
    <property type="evidence" value="ECO:0007669"/>
    <property type="project" value="TreeGrafter"/>
</dbReference>
<dbReference type="AlphaFoldDB" id="A0A099WKR2"/>
<accession>A0A099WKR2</accession>
<evidence type="ECO:0000313" key="7">
    <source>
        <dbReference type="EMBL" id="KGL45482.1"/>
    </source>
</evidence>
<dbReference type="Proteomes" id="UP000547643">
    <property type="component" value="Unassembled WGS sequence"/>
</dbReference>
<evidence type="ECO:0000256" key="2">
    <source>
        <dbReference type="ARBA" id="ARBA00010350"/>
    </source>
</evidence>
<evidence type="ECO:0000256" key="5">
    <source>
        <dbReference type="ARBA" id="ARBA00023136"/>
    </source>
</evidence>
<dbReference type="InterPro" id="IPR006214">
    <property type="entry name" value="Bax_inhibitor_1-related"/>
</dbReference>
<evidence type="ECO:0000256" key="6">
    <source>
        <dbReference type="RuleBase" id="RU004379"/>
    </source>
</evidence>
<keyword evidence="5 6" id="KW-0472">Membrane</keyword>
<evidence type="ECO:0000313" key="11">
    <source>
        <dbReference type="Proteomes" id="UP000533953"/>
    </source>
</evidence>
<protein>
    <submittedName>
        <fullName evidence="8">Bax inhibitor-1/YccA family protein</fullName>
    </submittedName>
    <submittedName>
        <fullName evidence="7">Membrane protein</fullName>
    </submittedName>
</protein>
<dbReference type="EMBL" id="JAARUV010000001">
    <property type="protein sequence ID" value="MBC1778448.1"/>
    <property type="molecule type" value="Genomic_DNA"/>
</dbReference>
<evidence type="ECO:0000313" key="9">
    <source>
        <dbReference type="EMBL" id="MBC1778448.1"/>
    </source>
</evidence>
<feature type="transmembrane region" description="Helical" evidence="6">
    <location>
        <begin position="47"/>
        <end position="67"/>
    </location>
</feature>
<keyword evidence="3 6" id="KW-0812">Transmembrane</keyword>
<dbReference type="eggNOG" id="COG0670">
    <property type="taxonomic scope" value="Bacteria"/>
</dbReference>
<dbReference type="OrthoDB" id="9793828at2"/>
<dbReference type="GeneID" id="58715898"/>
<evidence type="ECO:0000256" key="4">
    <source>
        <dbReference type="ARBA" id="ARBA00022989"/>
    </source>
</evidence>
<comment type="subcellular location">
    <subcellularLocation>
        <location evidence="1">Membrane</location>
        <topology evidence="1">Multi-pass membrane protein</topology>
    </subcellularLocation>
</comment>
<gene>
    <name evidence="7" type="ORF">EP57_00345</name>
    <name evidence="9" type="ORF">HCA46_06295</name>
    <name evidence="8" type="ORF">HCI99_08590</name>
</gene>
<organism evidence="7 10">
    <name type="scientific">Listeria booriae</name>
    <dbReference type="NCBI Taxonomy" id="1552123"/>
    <lineage>
        <taxon>Bacteria</taxon>
        <taxon>Bacillati</taxon>
        <taxon>Bacillota</taxon>
        <taxon>Bacilli</taxon>
        <taxon>Bacillales</taxon>
        <taxon>Listeriaceae</taxon>
        <taxon>Listeria</taxon>
    </lineage>
</organism>
<evidence type="ECO:0000256" key="1">
    <source>
        <dbReference type="ARBA" id="ARBA00004141"/>
    </source>
</evidence>
<evidence type="ECO:0000313" key="12">
    <source>
        <dbReference type="Proteomes" id="UP000547643"/>
    </source>
</evidence>
<feature type="transmembrane region" description="Helical" evidence="6">
    <location>
        <begin position="165"/>
        <end position="184"/>
    </location>
</feature>